<dbReference type="SUPFAM" id="SSF47226">
    <property type="entry name" value="Histidine-containing phosphotransfer domain, HPT domain"/>
    <property type="match status" value="1"/>
</dbReference>
<evidence type="ECO:0000313" key="4">
    <source>
        <dbReference type="Proteomes" id="UP000576082"/>
    </source>
</evidence>
<keyword evidence="1" id="KW-0597">Phosphoprotein</keyword>
<evidence type="ECO:0000313" key="3">
    <source>
        <dbReference type="EMBL" id="NME67902.1"/>
    </source>
</evidence>
<dbReference type="GO" id="GO:0000160">
    <property type="term" value="P:phosphorelay signal transduction system"/>
    <property type="evidence" value="ECO:0007669"/>
    <property type="project" value="InterPro"/>
</dbReference>
<dbReference type="InterPro" id="IPR008207">
    <property type="entry name" value="Sig_transdc_His_kin_Hpt_dom"/>
</dbReference>
<dbReference type="RefSeq" id="WP_169656221.1">
    <property type="nucleotide sequence ID" value="NZ_JABANE010000016.1"/>
</dbReference>
<comment type="caution">
    <text evidence="3">The sequence shown here is derived from an EMBL/GenBank/DDBJ whole genome shotgun (WGS) entry which is preliminary data.</text>
</comment>
<evidence type="ECO:0000256" key="1">
    <source>
        <dbReference type="PROSITE-ProRule" id="PRU00110"/>
    </source>
</evidence>
<dbReference type="Proteomes" id="UP000576082">
    <property type="component" value="Unassembled WGS sequence"/>
</dbReference>
<dbReference type="Gene3D" id="1.20.120.160">
    <property type="entry name" value="HPT domain"/>
    <property type="match status" value="1"/>
</dbReference>
<organism evidence="3 4">
    <name type="scientific">Flammeovirga aprica JL-4</name>
    <dbReference type="NCBI Taxonomy" id="694437"/>
    <lineage>
        <taxon>Bacteria</taxon>
        <taxon>Pseudomonadati</taxon>
        <taxon>Bacteroidota</taxon>
        <taxon>Cytophagia</taxon>
        <taxon>Cytophagales</taxon>
        <taxon>Flammeovirgaceae</taxon>
        <taxon>Flammeovirga</taxon>
    </lineage>
</organism>
<feature type="modified residue" description="Phosphohistidine" evidence="1">
    <location>
        <position position="68"/>
    </location>
</feature>
<accession>A0A7X9P3N3</accession>
<dbReference type="EMBL" id="JABANE010000016">
    <property type="protein sequence ID" value="NME67902.1"/>
    <property type="molecule type" value="Genomic_DNA"/>
</dbReference>
<dbReference type="GO" id="GO:0004672">
    <property type="term" value="F:protein kinase activity"/>
    <property type="evidence" value="ECO:0007669"/>
    <property type="project" value="UniProtKB-ARBA"/>
</dbReference>
<dbReference type="InterPro" id="IPR036641">
    <property type="entry name" value="HPT_dom_sf"/>
</dbReference>
<sequence length="119" mass="13481">MKPNFIKTYPTIPLLKMKVWEEIKTFAQEEYQQLAIIKCFKRDFYDLISEARGGITDNNTPLLLQSLHTLKGIAGTIGATRLQFITKEAEGMTRIDSAFIDEIEQCGRVSIDALNNHCG</sequence>
<gene>
    <name evidence="3" type="ORF">HHU12_08000</name>
</gene>
<name>A0A7X9P3N3_9BACT</name>
<feature type="domain" description="HPt" evidence="2">
    <location>
        <begin position="29"/>
        <end position="117"/>
    </location>
</feature>
<dbReference type="Pfam" id="PF01627">
    <property type="entry name" value="Hpt"/>
    <property type="match status" value="1"/>
</dbReference>
<dbReference type="PROSITE" id="PS50894">
    <property type="entry name" value="HPT"/>
    <property type="match status" value="1"/>
</dbReference>
<keyword evidence="4" id="KW-1185">Reference proteome</keyword>
<protein>
    <submittedName>
        <fullName evidence="3">Hpt domain-containing protein</fullName>
    </submittedName>
</protein>
<dbReference type="AlphaFoldDB" id="A0A7X9P3N3"/>
<evidence type="ECO:0000259" key="2">
    <source>
        <dbReference type="PROSITE" id="PS50894"/>
    </source>
</evidence>
<reference evidence="3 4" key="1">
    <citation type="submission" date="2020-04" db="EMBL/GenBank/DDBJ databases">
        <title>Flammeovirga sp. SR4, a novel species isolated from seawater.</title>
        <authorList>
            <person name="Wang X."/>
        </authorList>
    </citation>
    <scope>NUCLEOTIDE SEQUENCE [LARGE SCALE GENOMIC DNA]</scope>
    <source>
        <strain evidence="3 4">ATCC 23126</strain>
    </source>
</reference>
<proteinExistence type="predicted"/>